<evidence type="ECO:0000313" key="1">
    <source>
        <dbReference type="EMBL" id="MBW0550126.1"/>
    </source>
</evidence>
<reference evidence="1" key="1">
    <citation type="submission" date="2021-03" db="EMBL/GenBank/DDBJ databases">
        <title>Draft genome sequence of rust myrtle Austropuccinia psidii MF-1, a brazilian biotype.</title>
        <authorList>
            <person name="Quecine M.C."/>
            <person name="Pachon D.M.R."/>
            <person name="Bonatelli M.L."/>
            <person name="Correr F.H."/>
            <person name="Franceschini L.M."/>
            <person name="Leite T.F."/>
            <person name="Margarido G.R.A."/>
            <person name="Almeida C.A."/>
            <person name="Ferrarezi J.A."/>
            <person name="Labate C.A."/>
        </authorList>
    </citation>
    <scope>NUCLEOTIDE SEQUENCE</scope>
    <source>
        <strain evidence="1">MF-1</strain>
    </source>
</reference>
<keyword evidence="2" id="KW-1185">Reference proteome</keyword>
<accession>A0A9Q3IUE6</accession>
<comment type="caution">
    <text evidence="1">The sequence shown here is derived from an EMBL/GenBank/DDBJ whole genome shotgun (WGS) entry which is preliminary data.</text>
</comment>
<sequence>MTKQKSIISSVKDTYRKEFVANQLVEAQLYPSLSFKMRNNLIDLLHTYRNAFPSDNEPPGAIKGHEVDITLNIYRLYSPVLGRPAYPSSLRAREALEKHIQELI</sequence>
<evidence type="ECO:0000313" key="2">
    <source>
        <dbReference type="Proteomes" id="UP000765509"/>
    </source>
</evidence>
<protein>
    <submittedName>
        <fullName evidence="1">Uncharacterized protein</fullName>
    </submittedName>
</protein>
<gene>
    <name evidence="1" type="ORF">O181_089841</name>
</gene>
<dbReference type="AlphaFoldDB" id="A0A9Q3IUE6"/>
<name>A0A9Q3IUE6_9BASI</name>
<organism evidence="1 2">
    <name type="scientific">Austropuccinia psidii MF-1</name>
    <dbReference type="NCBI Taxonomy" id="1389203"/>
    <lineage>
        <taxon>Eukaryota</taxon>
        <taxon>Fungi</taxon>
        <taxon>Dikarya</taxon>
        <taxon>Basidiomycota</taxon>
        <taxon>Pucciniomycotina</taxon>
        <taxon>Pucciniomycetes</taxon>
        <taxon>Pucciniales</taxon>
        <taxon>Sphaerophragmiaceae</taxon>
        <taxon>Austropuccinia</taxon>
    </lineage>
</organism>
<dbReference type="OrthoDB" id="6776860at2759"/>
<dbReference type="EMBL" id="AVOT02055611">
    <property type="protein sequence ID" value="MBW0550126.1"/>
    <property type="molecule type" value="Genomic_DNA"/>
</dbReference>
<dbReference type="Proteomes" id="UP000765509">
    <property type="component" value="Unassembled WGS sequence"/>
</dbReference>
<proteinExistence type="predicted"/>